<keyword evidence="2" id="KW-1185">Reference proteome</keyword>
<evidence type="ECO:0000313" key="1">
    <source>
        <dbReference type="EMBL" id="PGH03395.1"/>
    </source>
</evidence>
<dbReference type="InterPro" id="IPR021838">
    <property type="entry name" value="DUF3431"/>
</dbReference>
<accession>A0A2B7X393</accession>
<comment type="caution">
    <text evidence="1">The sequence shown here is derived from an EMBL/GenBank/DDBJ whole genome shotgun (WGS) entry which is preliminary data.</text>
</comment>
<dbReference type="OrthoDB" id="426718at2759"/>
<dbReference type="STRING" id="2060905.A0A2B7X393"/>
<proteinExistence type="predicted"/>
<reference evidence="1 2" key="1">
    <citation type="submission" date="2017-10" db="EMBL/GenBank/DDBJ databases">
        <title>Comparative genomics in systemic dimorphic fungi from Ajellomycetaceae.</title>
        <authorList>
            <person name="Munoz J.F."/>
            <person name="Mcewen J.G."/>
            <person name="Clay O.K."/>
            <person name="Cuomo C.A."/>
        </authorList>
    </citation>
    <scope>NUCLEOTIDE SEQUENCE [LARGE SCALE GENOMIC DNA]</scope>
    <source>
        <strain evidence="1 2">UAMH130</strain>
    </source>
</reference>
<dbReference type="Pfam" id="PF11913">
    <property type="entry name" value="DUF3431"/>
    <property type="match status" value="1"/>
</dbReference>
<dbReference type="PANTHER" id="PTHR37490">
    <property type="entry name" value="EXPRESSED PROTEIN"/>
    <property type="match status" value="1"/>
</dbReference>
<dbReference type="AlphaFoldDB" id="A0A2B7X393"/>
<dbReference type="EMBL" id="PDNC01000049">
    <property type="protein sequence ID" value="PGH03395.1"/>
    <property type="molecule type" value="Genomic_DNA"/>
</dbReference>
<organism evidence="1 2">
    <name type="scientific">Blastomyces parvus</name>
    <dbReference type="NCBI Taxonomy" id="2060905"/>
    <lineage>
        <taxon>Eukaryota</taxon>
        <taxon>Fungi</taxon>
        <taxon>Dikarya</taxon>
        <taxon>Ascomycota</taxon>
        <taxon>Pezizomycotina</taxon>
        <taxon>Eurotiomycetes</taxon>
        <taxon>Eurotiomycetidae</taxon>
        <taxon>Onygenales</taxon>
        <taxon>Ajellomycetaceae</taxon>
        <taxon>Blastomyces</taxon>
    </lineage>
</organism>
<protein>
    <submittedName>
        <fullName evidence="1">Uncharacterized protein</fullName>
    </submittedName>
</protein>
<gene>
    <name evidence="1" type="ORF">GX51_04126</name>
</gene>
<name>A0A2B7X393_9EURO</name>
<sequence>MYSRPLAVLRRPLFLLPILAFLVTLVCYRQFAKGHSYFPDLRTGHTSKQKAPSLEYFSNFTPGVPKPPGSQYSRALIVPRLQNEDVRWISTDVKNVQEFVYVVDDPSAPLHPPLNKGNEAMVYLTYLIDHYDTLPDIMIFMHSHSNSWHNEEPLAFRAPELINRLSSERVTRDGYMNLRCNWGPGCPDWMHPGKEEPGKQEQAFLEKAWKELFPFVEVPTVLAQACCAQFAVSRDRARAIPKSRYIFYRDWILRTELSNYISGRVWEYLWQVVFTGKNVFCPAQDACYCDGYGLCFGGAKGMDEYFGLIYQRRDQEKQLNEWRKLGKAIQDAIDGGVPGEEIQKMQKPEPGMDKVLEREIADKKQRLTEMVERAKERGKDPRLRAEAAGRVWKEGDGF</sequence>
<dbReference type="PANTHER" id="PTHR37490:SF3">
    <property type="entry name" value="DUF3431 DOMAIN CONTAINING PROTEIN"/>
    <property type="match status" value="1"/>
</dbReference>
<dbReference type="Proteomes" id="UP000224080">
    <property type="component" value="Unassembled WGS sequence"/>
</dbReference>
<evidence type="ECO:0000313" key="2">
    <source>
        <dbReference type="Proteomes" id="UP000224080"/>
    </source>
</evidence>